<dbReference type="PANTHER" id="PTHR11802:SF3">
    <property type="entry name" value="RETINOID-INDUCIBLE SERINE CARBOXYPEPTIDASE"/>
    <property type="match status" value="1"/>
</dbReference>
<protein>
    <submittedName>
        <fullName evidence="8">Alpha/Beta hydrolase protein</fullName>
    </submittedName>
</protein>
<evidence type="ECO:0000256" key="5">
    <source>
        <dbReference type="ARBA" id="ARBA00022801"/>
    </source>
</evidence>
<comment type="caution">
    <text evidence="8">The sequence shown here is derived from an EMBL/GenBank/DDBJ whole genome shotgun (WGS) entry which is preliminary data.</text>
</comment>
<evidence type="ECO:0000256" key="4">
    <source>
        <dbReference type="ARBA" id="ARBA00022729"/>
    </source>
</evidence>
<feature type="signal peptide" evidence="7">
    <location>
        <begin position="1"/>
        <end position="22"/>
    </location>
</feature>
<dbReference type="GO" id="GO:0004185">
    <property type="term" value="F:serine-type carboxypeptidase activity"/>
    <property type="evidence" value="ECO:0007669"/>
    <property type="project" value="InterPro"/>
</dbReference>
<dbReference type="PANTHER" id="PTHR11802">
    <property type="entry name" value="SERINE PROTEASE FAMILY S10 SERINE CARBOXYPEPTIDASE"/>
    <property type="match status" value="1"/>
</dbReference>
<evidence type="ECO:0000256" key="2">
    <source>
        <dbReference type="ARBA" id="ARBA00022645"/>
    </source>
</evidence>
<evidence type="ECO:0000256" key="7">
    <source>
        <dbReference type="SAM" id="SignalP"/>
    </source>
</evidence>
<name>A0A9P5TXG1_9AGAR</name>
<evidence type="ECO:0000256" key="3">
    <source>
        <dbReference type="ARBA" id="ARBA00022670"/>
    </source>
</evidence>
<dbReference type="SUPFAM" id="SSF53474">
    <property type="entry name" value="alpha/beta-Hydrolases"/>
    <property type="match status" value="1"/>
</dbReference>
<comment type="similarity">
    <text evidence="1">Belongs to the peptidase S10 family.</text>
</comment>
<keyword evidence="9" id="KW-1185">Reference proteome</keyword>
<reference evidence="8" key="1">
    <citation type="submission" date="2020-11" db="EMBL/GenBank/DDBJ databases">
        <authorList>
            <consortium name="DOE Joint Genome Institute"/>
            <person name="Ahrendt S."/>
            <person name="Riley R."/>
            <person name="Andreopoulos W."/>
            <person name="Labutti K."/>
            <person name="Pangilinan J."/>
            <person name="Ruiz-Duenas F.J."/>
            <person name="Barrasa J.M."/>
            <person name="Sanchez-Garcia M."/>
            <person name="Camarero S."/>
            <person name="Miyauchi S."/>
            <person name="Serrano A."/>
            <person name="Linde D."/>
            <person name="Babiker R."/>
            <person name="Drula E."/>
            <person name="Ayuso-Fernandez I."/>
            <person name="Pacheco R."/>
            <person name="Padilla G."/>
            <person name="Ferreira P."/>
            <person name="Barriuso J."/>
            <person name="Kellner H."/>
            <person name="Castanera R."/>
            <person name="Alfaro M."/>
            <person name="Ramirez L."/>
            <person name="Pisabarro A.G."/>
            <person name="Kuo A."/>
            <person name="Tritt A."/>
            <person name="Lipzen A."/>
            <person name="He G."/>
            <person name="Yan M."/>
            <person name="Ng V."/>
            <person name="Cullen D."/>
            <person name="Martin F."/>
            <person name="Rosso M.-N."/>
            <person name="Henrissat B."/>
            <person name="Hibbett D."/>
            <person name="Martinez A.T."/>
            <person name="Grigoriev I.V."/>
        </authorList>
    </citation>
    <scope>NUCLEOTIDE SEQUENCE</scope>
    <source>
        <strain evidence="8">AH 40177</strain>
    </source>
</reference>
<keyword evidence="5 8" id="KW-0378">Hydrolase</keyword>
<keyword evidence="2" id="KW-0121">Carboxypeptidase</keyword>
<proteinExistence type="inferred from homology"/>
<sequence>MLLSLPRILVTSVALFSVVVEADIFLPYNANQPDLEPRSQVIFNSSSPLNASDVRGTPNIASRMEVTSNGTLYCGRPEDSFESGYVHLTNSAGEEDKHLFLVVDRLFKARHDPKNAPVVMTLGGGPGASGMLFPFSGAGPCSITVNATGGGEAIPSLYSWTEHANLLAIDHPVGVGFSYGDQASLRNSSLTAAWDTDDFLQAFWKNTFMINSGSYGGHLWMHESICKDGPESHMFFNSTACAHLVDQLPECLDSIQYAYQQQTSPSRVDAMNKCSYPLGGIWDDFPQRDPYDYRTKCPLEGCDSLAFGPIIDVLDSNIVKDMIGVSRERNYKVLAVDEISTLLYTMETCTMACDYLASTKVYTSSLAFDSSTEYSYNGMEDGVCPWRSSLAWMRLLETKYQTAFREAPEVEYPGVGTIRQARGGNYTFVKVREAGHMVIRSRPELLQHLMFKWITNEPFF</sequence>
<dbReference type="OrthoDB" id="443318at2759"/>
<dbReference type="InterPro" id="IPR001563">
    <property type="entry name" value="Peptidase_S10"/>
</dbReference>
<dbReference type="InterPro" id="IPR029058">
    <property type="entry name" value="AB_hydrolase_fold"/>
</dbReference>
<dbReference type="PRINTS" id="PR00724">
    <property type="entry name" value="CRBOXYPTASEC"/>
</dbReference>
<keyword evidence="6" id="KW-0325">Glycoprotein</keyword>
<organism evidence="8 9">
    <name type="scientific">Rhodocollybia butyracea</name>
    <dbReference type="NCBI Taxonomy" id="206335"/>
    <lineage>
        <taxon>Eukaryota</taxon>
        <taxon>Fungi</taxon>
        <taxon>Dikarya</taxon>
        <taxon>Basidiomycota</taxon>
        <taxon>Agaricomycotina</taxon>
        <taxon>Agaricomycetes</taxon>
        <taxon>Agaricomycetidae</taxon>
        <taxon>Agaricales</taxon>
        <taxon>Marasmiineae</taxon>
        <taxon>Omphalotaceae</taxon>
        <taxon>Rhodocollybia</taxon>
    </lineage>
</organism>
<gene>
    <name evidence="8" type="ORF">BDP27DRAFT_1341479</name>
</gene>
<dbReference type="Gene3D" id="3.40.50.1820">
    <property type="entry name" value="alpha/beta hydrolase"/>
    <property type="match status" value="2"/>
</dbReference>
<dbReference type="GO" id="GO:0006508">
    <property type="term" value="P:proteolysis"/>
    <property type="evidence" value="ECO:0007669"/>
    <property type="project" value="UniProtKB-KW"/>
</dbReference>
<dbReference type="EMBL" id="JADNRY010000302">
    <property type="protein sequence ID" value="KAF9059430.1"/>
    <property type="molecule type" value="Genomic_DNA"/>
</dbReference>
<accession>A0A9P5TXG1</accession>
<keyword evidence="3" id="KW-0645">Protease</keyword>
<evidence type="ECO:0000313" key="8">
    <source>
        <dbReference type="EMBL" id="KAF9059430.1"/>
    </source>
</evidence>
<dbReference type="AlphaFoldDB" id="A0A9P5TXG1"/>
<evidence type="ECO:0000313" key="9">
    <source>
        <dbReference type="Proteomes" id="UP000772434"/>
    </source>
</evidence>
<keyword evidence="4 7" id="KW-0732">Signal</keyword>
<dbReference type="Pfam" id="PF00450">
    <property type="entry name" value="Peptidase_S10"/>
    <property type="match status" value="2"/>
</dbReference>
<evidence type="ECO:0000256" key="1">
    <source>
        <dbReference type="ARBA" id="ARBA00009431"/>
    </source>
</evidence>
<feature type="chain" id="PRO_5040409891" evidence="7">
    <location>
        <begin position="23"/>
        <end position="460"/>
    </location>
</feature>
<evidence type="ECO:0000256" key="6">
    <source>
        <dbReference type="ARBA" id="ARBA00023180"/>
    </source>
</evidence>
<dbReference type="Proteomes" id="UP000772434">
    <property type="component" value="Unassembled WGS sequence"/>
</dbReference>